<dbReference type="Pfam" id="PF03572">
    <property type="entry name" value="Peptidase_S41"/>
    <property type="match status" value="1"/>
</dbReference>
<dbReference type="InterPro" id="IPR005151">
    <property type="entry name" value="Tail-specific_protease"/>
</dbReference>
<keyword evidence="3" id="KW-1185">Reference proteome</keyword>
<dbReference type="RefSeq" id="WP_274267913.1">
    <property type="nucleotide sequence ID" value="NZ_CP117880.1"/>
</dbReference>
<accession>A0ABY7WHU4</accession>
<gene>
    <name evidence="2" type="ORF">PQ465_02105</name>
</gene>
<dbReference type="Proteomes" id="UP001221558">
    <property type="component" value="Chromosome"/>
</dbReference>
<feature type="domain" description="Tail specific protease" evidence="1">
    <location>
        <begin position="54"/>
        <end position="274"/>
    </location>
</feature>
<sequence length="308" mass="35275">MDWSTARRLFLEEISEIKNQAELKPHFVKFLKKLKDHHSTISYMESEEGDELDVLERYANITYEQAGYPPLRFKSEFIDSAFAYINIPAVVLEQRKYVETIGNQLKALDDKQPKAWIFDLTENDGGSITPMLWQMYDLIDQDTIYSFVNRDGKEERQRKTMWDAEGDSAQQRLLDIFKLNHHELQHVKLKNTDVPIILLTSSKTASSGEFFVAAFKGQKNVIVIGQPTNGLTSGNSEYPLGKDYLLILTTDVLKDRLGKIYDIGEGIVPDLPLEINTEDLKLKKDDPAFKQIYIKAAIAYLTAKKSTE</sequence>
<organism evidence="2 3">
    <name type="scientific">Sphingobacterium oryzagri</name>
    <dbReference type="NCBI Taxonomy" id="3025669"/>
    <lineage>
        <taxon>Bacteria</taxon>
        <taxon>Pseudomonadati</taxon>
        <taxon>Bacteroidota</taxon>
        <taxon>Sphingobacteriia</taxon>
        <taxon>Sphingobacteriales</taxon>
        <taxon>Sphingobacteriaceae</taxon>
        <taxon>Sphingobacterium</taxon>
    </lineage>
</organism>
<dbReference type="SUPFAM" id="SSF52096">
    <property type="entry name" value="ClpP/crotonase"/>
    <property type="match status" value="1"/>
</dbReference>
<dbReference type="Gene3D" id="3.90.226.10">
    <property type="entry name" value="2-enoyl-CoA Hydratase, Chain A, domain 1"/>
    <property type="match status" value="1"/>
</dbReference>
<protein>
    <submittedName>
        <fullName evidence="2">S41 family peptidase</fullName>
    </submittedName>
</protein>
<evidence type="ECO:0000313" key="3">
    <source>
        <dbReference type="Proteomes" id="UP001221558"/>
    </source>
</evidence>
<name>A0ABY7WHU4_9SPHI</name>
<dbReference type="PANTHER" id="PTHR32060">
    <property type="entry name" value="TAIL-SPECIFIC PROTEASE"/>
    <property type="match status" value="1"/>
</dbReference>
<reference evidence="2 3" key="1">
    <citation type="submission" date="2023-02" db="EMBL/GenBank/DDBJ databases">
        <title>Genome sequence of Sphingobacterium sp. KACC 22765.</title>
        <authorList>
            <person name="Kim S."/>
            <person name="Heo J."/>
            <person name="Kwon S.-W."/>
        </authorList>
    </citation>
    <scope>NUCLEOTIDE SEQUENCE [LARGE SCALE GENOMIC DNA]</scope>
    <source>
        <strain evidence="2 3">KACC 22765</strain>
    </source>
</reference>
<dbReference type="InterPro" id="IPR029045">
    <property type="entry name" value="ClpP/crotonase-like_dom_sf"/>
</dbReference>
<dbReference type="PANTHER" id="PTHR32060:SF30">
    <property type="entry name" value="CARBOXY-TERMINAL PROCESSING PROTEASE CTPA"/>
    <property type="match status" value="1"/>
</dbReference>
<dbReference type="SMART" id="SM00245">
    <property type="entry name" value="TSPc"/>
    <property type="match status" value="1"/>
</dbReference>
<dbReference type="EMBL" id="CP117880">
    <property type="protein sequence ID" value="WDF69186.1"/>
    <property type="molecule type" value="Genomic_DNA"/>
</dbReference>
<proteinExistence type="predicted"/>
<evidence type="ECO:0000313" key="2">
    <source>
        <dbReference type="EMBL" id="WDF69186.1"/>
    </source>
</evidence>
<evidence type="ECO:0000259" key="1">
    <source>
        <dbReference type="SMART" id="SM00245"/>
    </source>
</evidence>